<keyword evidence="3" id="KW-1185">Reference proteome</keyword>
<evidence type="ECO:0008006" key="4">
    <source>
        <dbReference type="Google" id="ProtNLM"/>
    </source>
</evidence>
<evidence type="ECO:0000313" key="3">
    <source>
        <dbReference type="Proteomes" id="UP000073601"/>
    </source>
</evidence>
<organism evidence="2 3">
    <name type="scientific">Grimontia marina</name>
    <dbReference type="NCBI Taxonomy" id="646534"/>
    <lineage>
        <taxon>Bacteria</taxon>
        <taxon>Pseudomonadati</taxon>
        <taxon>Pseudomonadota</taxon>
        <taxon>Gammaproteobacteria</taxon>
        <taxon>Vibrionales</taxon>
        <taxon>Vibrionaceae</taxon>
        <taxon>Grimontia</taxon>
    </lineage>
</organism>
<dbReference type="RefSeq" id="WP_062715339.1">
    <property type="nucleotide sequence ID" value="NZ_CAWRCI010000111.1"/>
</dbReference>
<gene>
    <name evidence="2" type="ORF">GMA8713_05070</name>
</gene>
<dbReference type="Proteomes" id="UP000073601">
    <property type="component" value="Unassembled WGS sequence"/>
</dbReference>
<name>A0A128FJQ2_9GAMM</name>
<feature type="signal peptide" evidence="1">
    <location>
        <begin position="1"/>
        <end position="17"/>
    </location>
</feature>
<evidence type="ECO:0000313" key="2">
    <source>
        <dbReference type="EMBL" id="CZF87029.1"/>
    </source>
</evidence>
<dbReference type="OrthoDB" id="6103199at2"/>
<accession>A0A128FJQ2</accession>
<feature type="chain" id="PRO_5007282531" description="Lipoprotein" evidence="1">
    <location>
        <begin position="18"/>
        <end position="182"/>
    </location>
</feature>
<dbReference type="PROSITE" id="PS51257">
    <property type="entry name" value="PROKAR_LIPOPROTEIN"/>
    <property type="match status" value="1"/>
</dbReference>
<dbReference type="EMBL" id="FIZY01000111">
    <property type="protein sequence ID" value="CZF87029.1"/>
    <property type="molecule type" value="Genomic_DNA"/>
</dbReference>
<keyword evidence="1" id="KW-0732">Signal</keyword>
<dbReference type="AlphaFoldDB" id="A0A128FJQ2"/>
<evidence type="ECO:0000256" key="1">
    <source>
        <dbReference type="SAM" id="SignalP"/>
    </source>
</evidence>
<protein>
    <recommendedName>
        <fullName evidence="4">Lipoprotein</fullName>
    </recommendedName>
</protein>
<sequence>MKKVVTILLALFLSACASSPYQYYVNPTPIKKQQTAYKFDNIDVNLTLGHGAIPGDEVFADEKELEKQFMKYLEASLSKKGLLDKNGDDALDVSVTIDYKRTFNIGGKALNKPEVSHRVVIHNDKEELAGFSKSKYTTKYGYLDDIAVNIEISAFSWDQDDEPRDIELISQLIVEDLVNAGL</sequence>
<reference evidence="3" key="1">
    <citation type="submission" date="2016-02" db="EMBL/GenBank/DDBJ databases">
        <authorList>
            <person name="Rodrigo-Torres Lidia"/>
            <person name="Arahal R.David."/>
        </authorList>
    </citation>
    <scope>NUCLEOTIDE SEQUENCE [LARGE SCALE GENOMIC DNA]</scope>
    <source>
        <strain evidence="3">CECT 8713</strain>
    </source>
</reference>
<proteinExistence type="predicted"/>